<evidence type="ECO:0000256" key="1">
    <source>
        <dbReference type="SAM" id="MobiDB-lite"/>
    </source>
</evidence>
<evidence type="ECO:0000313" key="3">
    <source>
        <dbReference type="EMBL" id="CAK0911952.1"/>
    </source>
</evidence>
<evidence type="ECO:0000313" key="4">
    <source>
        <dbReference type="Proteomes" id="UP001189429"/>
    </source>
</evidence>
<evidence type="ECO:0000256" key="2">
    <source>
        <dbReference type="SAM" id="Phobius"/>
    </source>
</evidence>
<feature type="transmembrane region" description="Helical" evidence="2">
    <location>
        <begin position="69"/>
        <end position="92"/>
    </location>
</feature>
<keyword evidence="4" id="KW-1185">Reference proteome</keyword>
<comment type="caution">
    <text evidence="3">The sequence shown here is derived from an EMBL/GenBank/DDBJ whole genome shotgun (WGS) entry which is preliminary data.</text>
</comment>
<protein>
    <submittedName>
        <fullName evidence="3">Uncharacterized protein</fullName>
    </submittedName>
</protein>
<keyword evidence="2" id="KW-1133">Transmembrane helix</keyword>
<sequence>MSYGKTPRPRGRPWHPTARPGRVRLRASPRRPVERAAAGLQCHWRGDLRSALLLRALPPDRSIAQSTCIISWKLVVVVVVVLVVVMVVVVVVRGEGRRRGK</sequence>
<organism evidence="3 4">
    <name type="scientific">Prorocentrum cordatum</name>
    <dbReference type="NCBI Taxonomy" id="2364126"/>
    <lineage>
        <taxon>Eukaryota</taxon>
        <taxon>Sar</taxon>
        <taxon>Alveolata</taxon>
        <taxon>Dinophyceae</taxon>
        <taxon>Prorocentrales</taxon>
        <taxon>Prorocentraceae</taxon>
        <taxon>Prorocentrum</taxon>
    </lineage>
</organism>
<dbReference type="Proteomes" id="UP001189429">
    <property type="component" value="Unassembled WGS sequence"/>
</dbReference>
<gene>
    <name evidence="3" type="ORF">PCOR1329_LOCUS85669</name>
</gene>
<proteinExistence type="predicted"/>
<reference evidence="3" key="1">
    <citation type="submission" date="2023-10" db="EMBL/GenBank/DDBJ databases">
        <authorList>
            <person name="Chen Y."/>
            <person name="Shah S."/>
            <person name="Dougan E. K."/>
            <person name="Thang M."/>
            <person name="Chan C."/>
        </authorList>
    </citation>
    <scope>NUCLEOTIDE SEQUENCE [LARGE SCALE GENOMIC DNA]</scope>
</reference>
<keyword evidence="2" id="KW-0812">Transmembrane</keyword>
<accession>A0ABN9YJN6</accession>
<name>A0ABN9YJN6_9DINO</name>
<dbReference type="EMBL" id="CAUYUJ010022678">
    <property type="protein sequence ID" value="CAK0911952.1"/>
    <property type="molecule type" value="Genomic_DNA"/>
</dbReference>
<feature type="region of interest" description="Disordered" evidence="1">
    <location>
        <begin position="1"/>
        <end position="30"/>
    </location>
</feature>
<keyword evidence="2" id="KW-0472">Membrane</keyword>